<dbReference type="EMBL" id="CP042913">
    <property type="protein sequence ID" value="QEG33290.1"/>
    <property type="molecule type" value="Genomic_DNA"/>
</dbReference>
<feature type="transmembrane region" description="Helical" evidence="2">
    <location>
        <begin position="231"/>
        <end position="251"/>
    </location>
</feature>
<dbReference type="PANTHER" id="PTHR43948">
    <property type="entry name" value="DNAJ HOMOLOG SUBFAMILY B"/>
    <property type="match status" value="1"/>
</dbReference>
<dbReference type="OrthoDB" id="9779889at2"/>
<sequence>MHKAIKESLEILHLGPSASPEDIEQAYRDLAKLWHPDKSANDPLIREQSENRIKAINRAYEILRQYGASSRKNIGSLTENTIIPHGPKRPRQTSDAKDSASPNSSEPFLGDPGRSLSSNTDMPFRFIISVSVLGIGVTALVLWSLYRDEISVAWKSSAADYLLFIASAISILLLLLMHRMSLGRTSPIAAAAFVICGPLIGTFVVIAYAISEVLEVKRGMFVAADDEIHLLVLRFVCAGFIGAAIAAAIAANDKRDEWFNHL</sequence>
<dbReference type="Gene3D" id="1.10.287.110">
    <property type="entry name" value="DnaJ domain"/>
    <property type="match status" value="1"/>
</dbReference>
<dbReference type="PRINTS" id="PR00625">
    <property type="entry name" value="JDOMAIN"/>
</dbReference>
<dbReference type="SMART" id="SM00271">
    <property type="entry name" value="DnaJ"/>
    <property type="match status" value="1"/>
</dbReference>
<gene>
    <name evidence="4" type="ORF">Pr1d_05510</name>
</gene>
<dbReference type="Proteomes" id="UP000323917">
    <property type="component" value="Chromosome"/>
</dbReference>
<dbReference type="PROSITE" id="PS50076">
    <property type="entry name" value="DNAJ_2"/>
    <property type="match status" value="1"/>
</dbReference>
<protein>
    <submittedName>
        <fullName evidence="4">Chaperone protein DnaJ</fullName>
    </submittedName>
</protein>
<dbReference type="InterPro" id="IPR036869">
    <property type="entry name" value="J_dom_sf"/>
</dbReference>
<keyword evidence="2" id="KW-0472">Membrane</keyword>
<feature type="domain" description="J" evidence="3">
    <location>
        <begin position="7"/>
        <end position="78"/>
    </location>
</feature>
<evidence type="ECO:0000259" key="3">
    <source>
        <dbReference type="PROSITE" id="PS50076"/>
    </source>
</evidence>
<dbReference type="Pfam" id="PF00226">
    <property type="entry name" value="DnaJ"/>
    <property type="match status" value="1"/>
</dbReference>
<keyword evidence="2" id="KW-1133">Transmembrane helix</keyword>
<evidence type="ECO:0000313" key="5">
    <source>
        <dbReference type="Proteomes" id="UP000323917"/>
    </source>
</evidence>
<keyword evidence="5" id="KW-1185">Reference proteome</keyword>
<evidence type="ECO:0000313" key="4">
    <source>
        <dbReference type="EMBL" id="QEG33290.1"/>
    </source>
</evidence>
<evidence type="ECO:0000256" key="2">
    <source>
        <dbReference type="SAM" id="Phobius"/>
    </source>
</evidence>
<proteinExistence type="predicted"/>
<dbReference type="RefSeq" id="WP_148072080.1">
    <property type="nucleotide sequence ID" value="NZ_CP042913.1"/>
</dbReference>
<dbReference type="KEGG" id="bgok:Pr1d_05510"/>
<feature type="transmembrane region" description="Helical" evidence="2">
    <location>
        <begin position="124"/>
        <end position="146"/>
    </location>
</feature>
<keyword evidence="2" id="KW-0812">Transmembrane</keyword>
<reference evidence="4 5" key="1">
    <citation type="submission" date="2019-08" db="EMBL/GenBank/DDBJ databases">
        <title>Deep-cultivation of Planctomycetes and their phenomic and genomic characterization uncovers novel biology.</title>
        <authorList>
            <person name="Wiegand S."/>
            <person name="Jogler M."/>
            <person name="Boedeker C."/>
            <person name="Pinto D."/>
            <person name="Vollmers J."/>
            <person name="Rivas-Marin E."/>
            <person name="Kohn T."/>
            <person name="Peeters S.H."/>
            <person name="Heuer A."/>
            <person name="Rast P."/>
            <person name="Oberbeckmann S."/>
            <person name="Bunk B."/>
            <person name="Jeske O."/>
            <person name="Meyerdierks A."/>
            <person name="Storesund J.E."/>
            <person name="Kallscheuer N."/>
            <person name="Luecker S."/>
            <person name="Lage O.M."/>
            <person name="Pohl T."/>
            <person name="Merkel B.J."/>
            <person name="Hornburger P."/>
            <person name="Mueller R.-W."/>
            <person name="Bruemmer F."/>
            <person name="Labrenz M."/>
            <person name="Spormann A.M."/>
            <person name="Op den Camp H."/>
            <person name="Overmann J."/>
            <person name="Amann R."/>
            <person name="Jetten M.S.M."/>
            <person name="Mascher T."/>
            <person name="Medema M.H."/>
            <person name="Devos D.P."/>
            <person name="Kaster A.-K."/>
            <person name="Ovreas L."/>
            <person name="Rohde M."/>
            <person name="Galperin M.Y."/>
            <person name="Jogler C."/>
        </authorList>
    </citation>
    <scope>NUCLEOTIDE SEQUENCE [LARGE SCALE GENOMIC DNA]</scope>
    <source>
        <strain evidence="4 5">Pr1d</strain>
    </source>
</reference>
<dbReference type="AlphaFoldDB" id="A0A5B9Q6H1"/>
<name>A0A5B9Q6H1_9BACT</name>
<dbReference type="InterPro" id="IPR001623">
    <property type="entry name" value="DnaJ_domain"/>
</dbReference>
<dbReference type="CDD" id="cd06257">
    <property type="entry name" value="DnaJ"/>
    <property type="match status" value="1"/>
</dbReference>
<dbReference type="PANTHER" id="PTHR43948:SF10">
    <property type="entry name" value="MRJ, ISOFORM E"/>
    <property type="match status" value="1"/>
</dbReference>
<feature type="region of interest" description="Disordered" evidence="1">
    <location>
        <begin position="77"/>
        <end position="114"/>
    </location>
</feature>
<evidence type="ECO:0000256" key="1">
    <source>
        <dbReference type="SAM" id="MobiDB-lite"/>
    </source>
</evidence>
<feature type="transmembrane region" description="Helical" evidence="2">
    <location>
        <begin position="158"/>
        <end position="176"/>
    </location>
</feature>
<accession>A0A5B9Q6H1</accession>
<organism evidence="4 5">
    <name type="scientific">Bythopirellula goksoeyrii</name>
    <dbReference type="NCBI Taxonomy" id="1400387"/>
    <lineage>
        <taxon>Bacteria</taxon>
        <taxon>Pseudomonadati</taxon>
        <taxon>Planctomycetota</taxon>
        <taxon>Planctomycetia</taxon>
        <taxon>Pirellulales</taxon>
        <taxon>Lacipirellulaceae</taxon>
        <taxon>Bythopirellula</taxon>
    </lineage>
</organism>
<feature type="transmembrane region" description="Helical" evidence="2">
    <location>
        <begin position="188"/>
        <end position="211"/>
    </location>
</feature>
<dbReference type="SUPFAM" id="SSF46565">
    <property type="entry name" value="Chaperone J-domain"/>
    <property type="match status" value="1"/>
</dbReference>